<protein>
    <submittedName>
        <fullName evidence="3">Uncharacterized protein</fullName>
    </submittedName>
</protein>
<feature type="coiled-coil region" evidence="1">
    <location>
        <begin position="122"/>
        <end position="261"/>
    </location>
</feature>
<dbReference type="AlphaFoldDB" id="A0A7S1MJ41"/>
<dbReference type="EMBL" id="HBGF01034992">
    <property type="protein sequence ID" value="CAD9132897.1"/>
    <property type="molecule type" value="Transcribed_RNA"/>
</dbReference>
<gene>
    <name evidence="3" type="ORF">NDES1114_LOCUS23466</name>
</gene>
<accession>A0A7S1MJ41</accession>
<feature type="region of interest" description="Disordered" evidence="2">
    <location>
        <begin position="1"/>
        <end position="122"/>
    </location>
</feature>
<feature type="compositionally biased region" description="Low complexity" evidence="2">
    <location>
        <begin position="408"/>
        <end position="441"/>
    </location>
</feature>
<sequence>MSDYDDDFENVESPQKEGQPSWLHPLNKRAASDSEPSSSHHTPKSTPTASEESIPPTPPSERASGIPRTPSSHRSSARASPLPPTSSDDGYSNAEDEVPGPAAPSWADVKPPKHAPSTSHEIAELRKRNAELQAAVSAVKEQLAKVAPKLDAGVKRKHSAENERMNRLQEEAATLRAEHARLTKKLKDVDQVTALEKQLRDRQQELKVLHDRNKSLQIEIRNNAKKLKQMASIEEQRAKMLAAIKQEQKVAQNAVKKAERDAELAVQARDGAAERLRALELKDKVPELKPEDVRVLIEMKQTLVSKQETIEALQYRLSVLKRAHESAQRHLVAEPTDTNEIESLRAEVIALRSKLEAGRSNAPTGSATDPTSSQRTAPPDDERQMSVSAHSSTPPGDASGEPQATTLPAASASSREASRQPSPAQTSSASSPTVASPPASDSGDRRDQKDANTPTDGNASEPEWLDE</sequence>
<feature type="compositionally biased region" description="Low complexity" evidence="2">
    <location>
        <begin position="34"/>
        <end position="54"/>
    </location>
</feature>
<name>A0A7S1MJ41_NEODS</name>
<evidence type="ECO:0000313" key="3">
    <source>
        <dbReference type="EMBL" id="CAD9132897.1"/>
    </source>
</evidence>
<keyword evidence="1" id="KW-0175">Coiled coil</keyword>
<feature type="region of interest" description="Disordered" evidence="2">
    <location>
        <begin position="355"/>
        <end position="467"/>
    </location>
</feature>
<feature type="compositionally biased region" description="Polar residues" evidence="2">
    <location>
        <begin position="385"/>
        <end position="394"/>
    </location>
</feature>
<evidence type="ECO:0000256" key="2">
    <source>
        <dbReference type="SAM" id="MobiDB-lite"/>
    </source>
</evidence>
<reference evidence="3" key="1">
    <citation type="submission" date="2021-01" db="EMBL/GenBank/DDBJ databases">
        <authorList>
            <person name="Corre E."/>
            <person name="Pelletier E."/>
            <person name="Niang G."/>
            <person name="Scheremetjew M."/>
            <person name="Finn R."/>
            <person name="Kale V."/>
            <person name="Holt S."/>
            <person name="Cochrane G."/>
            <person name="Meng A."/>
            <person name="Brown T."/>
            <person name="Cohen L."/>
        </authorList>
    </citation>
    <scope>NUCLEOTIDE SEQUENCE</scope>
    <source>
        <strain evidence="3">CCAP 1951/1</strain>
    </source>
</reference>
<organism evidence="3">
    <name type="scientific">Neobodo designis</name>
    <name type="common">Flagellated protozoan</name>
    <name type="synonym">Bodo designis</name>
    <dbReference type="NCBI Taxonomy" id="312471"/>
    <lineage>
        <taxon>Eukaryota</taxon>
        <taxon>Discoba</taxon>
        <taxon>Euglenozoa</taxon>
        <taxon>Kinetoplastea</taxon>
        <taxon>Metakinetoplastina</taxon>
        <taxon>Neobodonida</taxon>
        <taxon>Neobodo</taxon>
    </lineage>
</organism>
<feature type="compositionally biased region" description="Acidic residues" evidence="2">
    <location>
        <begin position="1"/>
        <end position="10"/>
    </location>
</feature>
<feature type="compositionally biased region" description="Low complexity" evidence="2">
    <location>
        <begin position="67"/>
        <end position="80"/>
    </location>
</feature>
<feature type="compositionally biased region" description="Polar residues" evidence="2">
    <location>
        <begin position="361"/>
        <end position="376"/>
    </location>
</feature>
<evidence type="ECO:0000256" key="1">
    <source>
        <dbReference type="SAM" id="Coils"/>
    </source>
</evidence>
<proteinExistence type="predicted"/>